<proteinExistence type="predicted"/>
<protein>
    <submittedName>
        <fullName evidence="2">Oxidoreductase</fullName>
    </submittedName>
</protein>
<dbReference type="Pfam" id="PF00296">
    <property type="entry name" value="Bac_luciferase"/>
    <property type="match status" value="1"/>
</dbReference>
<dbReference type="OrthoDB" id="5241778at2"/>
<dbReference type="Gene3D" id="3.20.20.30">
    <property type="entry name" value="Luciferase-like domain"/>
    <property type="match status" value="2"/>
</dbReference>
<dbReference type="EMBL" id="BAFO02000025">
    <property type="protein sequence ID" value="GAD84650.1"/>
    <property type="molecule type" value="Genomic_DNA"/>
</dbReference>
<dbReference type="PANTHER" id="PTHR43244">
    <property type="match status" value="1"/>
</dbReference>
<dbReference type="RefSeq" id="WP_019044657.1">
    <property type="nucleotide sequence ID" value="NZ_BAFO02000025.1"/>
</dbReference>
<evidence type="ECO:0000259" key="1">
    <source>
        <dbReference type="Pfam" id="PF00296"/>
    </source>
</evidence>
<reference evidence="2 3" key="1">
    <citation type="journal article" date="2014" name="BMC Genomics">
        <title>Genome based analysis of type-I polyketide synthase and nonribosomal peptide synthetase gene clusters in seven strains of five representative Nocardia species.</title>
        <authorList>
            <person name="Komaki H."/>
            <person name="Ichikawa N."/>
            <person name="Hosoyama A."/>
            <person name="Takahashi-Nakaguchi A."/>
            <person name="Matsuzawa T."/>
            <person name="Suzuki K."/>
            <person name="Fujita N."/>
            <person name="Gonoi T."/>
        </authorList>
    </citation>
    <scope>NUCLEOTIDE SEQUENCE [LARGE SCALE GENOMIC DNA]</scope>
    <source>
        <strain evidence="2 3">NBRC 15531</strain>
    </source>
</reference>
<organism evidence="2 3">
    <name type="scientific">Nocardia asteroides NBRC 15531</name>
    <dbReference type="NCBI Taxonomy" id="1110697"/>
    <lineage>
        <taxon>Bacteria</taxon>
        <taxon>Bacillati</taxon>
        <taxon>Actinomycetota</taxon>
        <taxon>Actinomycetes</taxon>
        <taxon>Mycobacteriales</taxon>
        <taxon>Nocardiaceae</taxon>
        <taxon>Nocardia</taxon>
    </lineage>
</organism>
<dbReference type="InterPro" id="IPR036661">
    <property type="entry name" value="Luciferase-like_sf"/>
</dbReference>
<comment type="caution">
    <text evidence="2">The sequence shown here is derived from an EMBL/GenBank/DDBJ whole genome shotgun (WGS) entry which is preliminary data.</text>
</comment>
<dbReference type="GO" id="GO:0016705">
    <property type="term" value="F:oxidoreductase activity, acting on paired donors, with incorporation or reduction of molecular oxygen"/>
    <property type="evidence" value="ECO:0007669"/>
    <property type="project" value="InterPro"/>
</dbReference>
<dbReference type="Proteomes" id="UP000017048">
    <property type="component" value="Unassembled WGS sequence"/>
</dbReference>
<keyword evidence="3" id="KW-1185">Reference proteome</keyword>
<accession>U5EBF0</accession>
<evidence type="ECO:0000313" key="3">
    <source>
        <dbReference type="Proteomes" id="UP000017048"/>
    </source>
</evidence>
<dbReference type="STRING" id="1824.SAMN05444423_11262"/>
<dbReference type="AlphaFoldDB" id="U5EBF0"/>
<dbReference type="InterPro" id="IPR011251">
    <property type="entry name" value="Luciferase-like_dom"/>
</dbReference>
<feature type="domain" description="Luciferase-like" evidence="1">
    <location>
        <begin position="11"/>
        <end position="189"/>
    </location>
</feature>
<dbReference type="InterPro" id="IPR050564">
    <property type="entry name" value="F420-G6PD/mer"/>
</dbReference>
<gene>
    <name evidence="2" type="ORF">NCAST_25_00700</name>
</gene>
<dbReference type="GeneID" id="91514763"/>
<dbReference type="PANTHER" id="PTHR43244:SF2">
    <property type="entry name" value="CONSERVED HYPOTHETICAL ALANINE AND PROLINE-RICH PROTEIN"/>
    <property type="match status" value="1"/>
</dbReference>
<evidence type="ECO:0000313" key="2">
    <source>
        <dbReference type="EMBL" id="GAD84650.1"/>
    </source>
</evidence>
<dbReference type="SUPFAM" id="SSF51679">
    <property type="entry name" value="Bacterial luciferase-like"/>
    <property type="match status" value="1"/>
</dbReference>
<sequence length="263" mass="27917">MRFGIILTPSSGAEWTRAVVDAERRGYATVLLPDTLYTPSPLPALAAAAAVTRHLRLRPNVLADPLRTTGQTVRDVAALQLLSDGRFELGIGTGRPDARSEAERLGLPWASAGERRQHLIDTVSAVRAQVDPPPPVVIAANGPRMLATAAAHADRVLLAAAPDATEDELARMVGMVTEHTDRPIRFTLQLTGIGDRVPVWLSARLGLTADKLRAAHAAGLLPSDPQAAVEILESRGARYGIDEVIVPGELADAFAPVVALARQ</sequence>
<dbReference type="eggNOG" id="COG2141">
    <property type="taxonomic scope" value="Bacteria"/>
</dbReference>
<name>U5EBF0_NOCAS</name>